<organism evidence="1 2">
    <name type="scientific">Penicillium nordicum</name>
    <dbReference type="NCBI Taxonomy" id="229535"/>
    <lineage>
        <taxon>Eukaryota</taxon>
        <taxon>Fungi</taxon>
        <taxon>Dikarya</taxon>
        <taxon>Ascomycota</taxon>
        <taxon>Pezizomycotina</taxon>
        <taxon>Eurotiomycetes</taxon>
        <taxon>Eurotiomycetidae</taxon>
        <taxon>Eurotiales</taxon>
        <taxon>Aspergillaceae</taxon>
        <taxon>Penicillium</taxon>
    </lineage>
</organism>
<name>A0A0M8NQ39_9EURO</name>
<evidence type="ECO:0000313" key="2">
    <source>
        <dbReference type="Proteomes" id="UP000037696"/>
    </source>
</evidence>
<gene>
    <name evidence="1" type="ORF">ACN38_g12832</name>
</gene>
<proteinExistence type="predicted"/>
<dbReference type="Proteomes" id="UP000037696">
    <property type="component" value="Unassembled WGS sequence"/>
</dbReference>
<dbReference type="EMBL" id="LHQQ01000459">
    <property type="protein sequence ID" value="KOS36428.1"/>
    <property type="molecule type" value="Genomic_DNA"/>
</dbReference>
<accession>A0A0M8NQ39</accession>
<protein>
    <submittedName>
        <fullName evidence="1">Uncharacterized protein</fullName>
    </submittedName>
</protein>
<sequence>MITSENTWQFEEFKVIQCGPTFLSYLGHQGGIRLDLRIAHRAHSPTQPNPPNGLGFGPMPRAHRWVIGPKHGPIEIIGAHDGGPL</sequence>
<dbReference type="AlphaFoldDB" id="A0A0M8NQ39"/>
<reference evidence="1 2" key="1">
    <citation type="submission" date="2015-08" db="EMBL/GenBank/DDBJ databases">
        <title>Genome sequencing of Penicillium nordicum.</title>
        <authorList>
            <person name="Nguyen H.D."/>
            <person name="Seifert K.A."/>
        </authorList>
    </citation>
    <scope>NUCLEOTIDE SEQUENCE [LARGE SCALE GENOMIC DNA]</scope>
    <source>
        <strain evidence="1 2">DAOMC 185683</strain>
    </source>
</reference>
<evidence type="ECO:0000313" key="1">
    <source>
        <dbReference type="EMBL" id="KOS36428.1"/>
    </source>
</evidence>
<comment type="caution">
    <text evidence="1">The sequence shown here is derived from an EMBL/GenBank/DDBJ whole genome shotgun (WGS) entry which is preliminary data.</text>
</comment>
<keyword evidence="2" id="KW-1185">Reference proteome</keyword>